<evidence type="ECO:0000313" key="4">
    <source>
        <dbReference type="Proteomes" id="UP000053201"/>
    </source>
</evidence>
<dbReference type="STRING" id="645134.A0A0L0HJ55"/>
<dbReference type="PANTHER" id="PTHR23354:SF108">
    <property type="entry name" value="RE10231P"/>
    <property type="match status" value="1"/>
</dbReference>
<evidence type="ECO:0000256" key="1">
    <source>
        <dbReference type="SAM" id="MobiDB-lite"/>
    </source>
</evidence>
<dbReference type="RefSeq" id="XP_016608969.1">
    <property type="nucleotide sequence ID" value="XM_016752277.1"/>
</dbReference>
<proteinExistence type="predicted"/>
<feature type="compositionally biased region" description="Polar residues" evidence="1">
    <location>
        <begin position="18"/>
        <end position="30"/>
    </location>
</feature>
<evidence type="ECO:0000259" key="2">
    <source>
        <dbReference type="PROSITE" id="PS51886"/>
    </source>
</evidence>
<dbReference type="GeneID" id="27687506"/>
<name>A0A0L0HJ55_SPIPD</name>
<dbReference type="eggNOG" id="ENOG502QV3R">
    <property type="taxonomic scope" value="Eukaryota"/>
</dbReference>
<dbReference type="SMART" id="SM00584">
    <property type="entry name" value="TLDc"/>
    <property type="match status" value="1"/>
</dbReference>
<accession>A0A0L0HJ55</accession>
<reference evidence="3 4" key="1">
    <citation type="submission" date="2009-08" db="EMBL/GenBank/DDBJ databases">
        <title>The Genome Sequence of Spizellomyces punctatus strain DAOM BR117.</title>
        <authorList>
            <consortium name="The Broad Institute Genome Sequencing Platform"/>
            <person name="Russ C."/>
            <person name="Cuomo C."/>
            <person name="Shea T."/>
            <person name="Young S.K."/>
            <person name="Zeng Q."/>
            <person name="Koehrsen M."/>
            <person name="Haas B."/>
            <person name="Borodovsky M."/>
            <person name="Guigo R."/>
            <person name="Alvarado L."/>
            <person name="Berlin A."/>
            <person name="Bochicchio J."/>
            <person name="Borenstein D."/>
            <person name="Chapman S."/>
            <person name="Chen Z."/>
            <person name="Engels R."/>
            <person name="Freedman E."/>
            <person name="Gellesch M."/>
            <person name="Goldberg J."/>
            <person name="Griggs A."/>
            <person name="Gujja S."/>
            <person name="Heiman D."/>
            <person name="Hepburn T."/>
            <person name="Howarth C."/>
            <person name="Jen D."/>
            <person name="Larson L."/>
            <person name="Lewis B."/>
            <person name="Mehta T."/>
            <person name="Park D."/>
            <person name="Pearson M."/>
            <person name="Roberts A."/>
            <person name="Saif S."/>
            <person name="Shenoy N."/>
            <person name="Sisk P."/>
            <person name="Stolte C."/>
            <person name="Sykes S."/>
            <person name="Thomson T."/>
            <person name="Walk T."/>
            <person name="White J."/>
            <person name="Yandava C."/>
            <person name="Burger G."/>
            <person name="Gray M.W."/>
            <person name="Holland P.W.H."/>
            <person name="King N."/>
            <person name="Lang F.B.F."/>
            <person name="Roger A.J."/>
            <person name="Ruiz-Trillo I."/>
            <person name="Lander E."/>
            <person name="Nusbaum C."/>
        </authorList>
    </citation>
    <scope>NUCLEOTIDE SEQUENCE [LARGE SCALE GENOMIC DNA]</scope>
    <source>
        <strain evidence="3 4">DAOM BR117</strain>
    </source>
</reference>
<feature type="region of interest" description="Disordered" evidence="1">
    <location>
        <begin position="1"/>
        <end position="33"/>
    </location>
</feature>
<keyword evidence="4" id="KW-1185">Reference proteome</keyword>
<dbReference type="InterPro" id="IPR006571">
    <property type="entry name" value="TLDc_dom"/>
</dbReference>
<evidence type="ECO:0000313" key="3">
    <source>
        <dbReference type="EMBL" id="KND00930.1"/>
    </source>
</evidence>
<dbReference type="PANTHER" id="PTHR23354">
    <property type="entry name" value="NUCLEOLAR PROTEIN 7/ESTROGEN RECEPTOR COACTIVATOR-RELATED"/>
    <property type="match status" value="1"/>
</dbReference>
<gene>
    <name evidence="3" type="ORF">SPPG_04032</name>
</gene>
<feature type="domain" description="TLDc" evidence="2">
    <location>
        <begin position="260"/>
        <end position="447"/>
    </location>
</feature>
<dbReference type="AlphaFoldDB" id="A0A0L0HJ55"/>
<sequence length="492" mass="54081">MGSSQSTSHRPDDVPATAQASHASLGTAPNNVVDLEQRLSPTVRRIVRRVAGVDTQQSGTDRVLTKNTFTDLVGLPDPLVSRLYNGICTTHNTPTLTYEALLEALYVLLDESLLAPTDKEQTAQVLDRCVCVLSYLNRGRSELNETDLSEILSGCAAAAVAELQTLNGGELRLPQEDLLPTSPRIGQLAHQIFHSAAGPAKSGDKMISISQLHTWLNKNAPFIFKPLQTVISHRLLAFNSGLPSTETGSKHLPTLHGESEILSDGLVWLLSTFLPAWQPTAKNEESEAQMQWEVLFSARRDGYSINRFEYHTLKYPRPTLLIISGSLPSKIDANQPAIVVGAYIDGPWKKSRQFWGTPGFLLFQLEPTFRVHRAKSAPAGDHFAFFSAEKGVLGFGGEANNFNLSTDLQTATYQPVLANKLATYDFTGYEGDKLTFDVDDVEVIGLGGEKASQIQRREWKFEERDATRRADVNLHDQTTAKQILAMAGPITL</sequence>
<dbReference type="InParanoid" id="A0A0L0HJ55"/>
<dbReference type="VEuPathDB" id="FungiDB:SPPG_04032"/>
<dbReference type="EMBL" id="KQ257455">
    <property type="protein sequence ID" value="KND00930.1"/>
    <property type="molecule type" value="Genomic_DNA"/>
</dbReference>
<dbReference type="PROSITE" id="PS51886">
    <property type="entry name" value="TLDC"/>
    <property type="match status" value="1"/>
</dbReference>
<dbReference type="Proteomes" id="UP000053201">
    <property type="component" value="Unassembled WGS sequence"/>
</dbReference>
<protein>
    <recommendedName>
        <fullName evidence="2">TLDc domain-containing protein</fullName>
    </recommendedName>
</protein>
<organism evidence="3 4">
    <name type="scientific">Spizellomyces punctatus (strain DAOM BR117)</name>
    <dbReference type="NCBI Taxonomy" id="645134"/>
    <lineage>
        <taxon>Eukaryota</taxon>
        <taxon>Fungi</taxon>
        <taxon>Fungi incertae sedis</taxon>
        <taxon>Chytridiomycota</taxon>
        <taxon>Chytridiomycota incertae sedis</taxon>
        <taxon>Chytridiomycetes</taxon>
        <taxon>Spizellomycetales</taxon>
        <taxon>Spizellomycetaceae</taxon>
        <taxon>Spizellomyces</taxon>
    </lineage>
</organism>
<dbReference type="Pfam" id="PF07534">
    <property type="entry name" value="TLD"/>
    <property type="match status" value="1"/>
</dbReference>
<dbReference type="OrthoDB" id="289228at2759"/>